<dbReference type="eggNOG" id="ENOG502SQC0">
    <property type="taxonomic scope" value="Eukaryota"/>
</dbReference>
<reference evidence="3" key="1">
    <citation type="journal article" date="2010" name="Genome Biol.">
        <title>Genome sequence of the necrotrophic plant pathogen Pythium ultimum reveals original pathogenicity mechanisms and effector repertoire.</title>
        <authorList>
            <person name="Levesque C.A."/>
            <person name="Brouwer H."/>
            <person name="Cano L."/>
            <person name="Hamilton J.P."/>
            <person name="Holt C."/>
            <person name="Huitema E."/>
            <person name="Raffaele S."/>
            <person name="Robideau G.P."/>
            <person name="Thines M."/>
            <person name="Win J."/>
            <person name="Zerillo M.M."/>
            <person name="Beakes G.W."/>
            <person name="Boore J.L."/>
            <person name="Busam D."/>
            <person name="Dumas B."/>
            <person name="Ferriera S."/>
            <person name="Fuerstenberg S.I."/>
            <person name="Gachon C.M."/>
            <person name="Gaulin E."/>
            <person name="Govers F."/>
            <person name="Grenville-Briggs L."/>
            <person name="Horner N."/>
            <person name="Hostetler J."/>
            <person name="Jiang R.H."/>
            <person name="Johnson J."/>
            <person name="Krajaejun T."/>
            <person name="Lin H."/>
            <person name="Meijer H.J."/>
            <person name="Moore B."/>
            <person name="Morris P."/>
            <person name="Phuntmart V."/>
            <person name="Puiu D."/>
            <person name="Shetty J."/>
            <person name="Stajich J.E."/>
            <person name="Tripathy S."/>
            <person name="Wawra S."/>
            <person name="van West P."/>
            <person name="Whitty B.R."/>
            <person name="Coutinho P.M."/>
            <person name="Henrissat B."/>
            <person name="Martin F."/>
            <person name="Thomas P.D."/>
            <person name="Tyler B.M."/>
            <person name="De Vries R.P."/>
            <person name="Kamoun S."/>
            <person name="Yandell M."/>
            <person name="Tisserat N."/>
            <person name="Buell C.R."/>
        </authorList>
    </citation>
    <scope>NUCLEOTIDE SEQUENCE</scope>
    <source>
        <strain evidence="3">DAOM:BR144</strain>
    </source>
</reference>
<reference evidence="3" key="2">
    <citation type="submission" date="2010-04" db="EMBL/GenBank/DDBJ databases">
        <authorList>
            <person name="Buell R."/>
            <person name="Hamilton J."/>
            <person name="Hostetler J."/>
        </authorList>
    </citation>
    <scope>NUCLEOTIDE SEQUENCE [LARGE SCALE GENOMIC DNA]</scope>
    <source>
        <strain evidence="3">DAOM:BR144</strain>
    </source>
</reference>
<dbReference type="HOGENOM" id="CLU_110046_0_0_1"/>
<evidence type="ECO:0000313" key="2">
    <source>
        <dbReference type="EnsemblProtists" id="PYU1_T012078"/>
    </source>
</evidence>
<dbReference type="InterPro" id="IPR001849">
    <property type="entry name" value="PH_domain"/>
</dbReference>
<proteinExistence type="predicted"/>
<dbReference type="Proteomes" id="UP000019132">
    <property type="component" value="Unassembled WGS sequence"/>
</dbReference>
<feature type="domain" description="PH" evidence="1">
    <location>
        <begin position="1"/>
        <end position="113"/>
    </location>
</feature>
<sequence length="219" mass="24962">MEGIILAVSPTDKPAKKLWQSVFLKLDDITAKLVAFTDRSQFCVQWSVPLVGADIATPVPGEPNHGVNVDETPFCFYVRSPTEIAGDESCHYLAAPSDAVKKQWVAALLQIAKHGPREPRFATMQLEHDFSFRARVVKFRIHEEGKHAEYMVTCSCQVFSKLVARRLSKQWNYHRDAFRSLLGKALEHEFLEERRLQLDTGSLIPMMRRPPCLISSFIY</sequence>
<dbReference type="InParanoid" id="K3X4C9"/>
<dbReference type="OMA" id="FTDRSQF"/>
<dbReference type="Pfam" id="PF00169">
    <property type="entry name" value="PH"/>
    <property type="match status" value="1"/>
</dbReference>
<keyword evidence="3" id="KW-1185">Reference proteome</keyword>
<dbReference type="EnsemblProtists" id="PYU1_T012078">
    <property type="protein sequence ID" value="PYU1_T012078"/>
    <property type="gene ID" value="PYU1_G012052"/>
</dbReference>
<dbReference type="EMBL" id="GL376621">
    <property type="status" value="NOT_ANNOTATED_CDS"/>
    <property type="molecule type" value="Genomic_DNA"/>
</dbReference>
<protein>
    <recommendedName>
        <fullName evidence="1">PH domain-containing protein</fullName>
    </recommendedName>
</protein>
<dbReference type="SMART" id="SM00233">
    <property type="entry name" value="PH"/>
    <property type="match status" value="1"/>
</dbReference>
<dbReference type="InterPro" id="IPR011993">
    <property type="entry name" value="PH-like_dom_sf"/>
</dbReference>
<accession>K3X4C9</accession>
<dbReference type="SUPFAM" id="SSF50729">
    <property type="entry name" value="PH domain-like"/>
    <property type="match status" value="1"/>
</dbReference>
<dbReference type="AlphaFoldDB" id="K3X4C9"/>
<reference evidence="2" key="3">
    <citation type="submission" date="2015-02" db="UniProtKB">
        <authorList>
            <consortium name="EnsemblProtists"/>
        </authorList>
    </citation>
    <scope>IDENTIFICATION</scope>
    <source>
        <strain evidence="2">DAOM BR144</strain>
    </source>
</reference>
<name>K3X4C9_GLOUD</name>
<dbReference type="PROSITE" id="PS50003">
    <property type="entry name" value="PH_DOMAIN"/>
    <property type="match status" value="1"/>
</dbReference>
<dbReference type="VEuPathDB" id="FungiDB:PYU1_G012052"/>
<organism evidence="2 3">
    <name type="scientific">Globisporangium ultimum (strain ATCC 200006 / CBS 805.95 / DAOM BR144)</name>
    <name type="common">Pythium ultimum</name>
    <dbReference type="NCBI Taxonomy" id="431595"/>
    <lineage>
        <taxon>Eukaryota</taxon>
        <taxon>Sar</taxon>
        <taxon>Stramenopiles</taxon>
        <taxon>Oomycota</taxon>
        <taxon>Peronosporomycetes</taxon>
        <taxon>Pythiales</taxon>
        <taxon>Pythiaceae</taxon>
        <taxon>Globisporangium</taxon>
    </lineage>
</organism>
<evidence type="ECO:0000313" key="3">
    <source>
        <dbReference type="Proteomes" id="UP000019132"/>
    </source>
</evidence>
<dbReference type="Gene3D" id="2.30.29.30">
    <property type="entry name" value="Pleckstrin-homology domain (PH domain)/Phosphotyrosine-binding domain (PTB)"/>
    <property type="match status" value="1"/>
</dbReference>
<evidence type="ECO:0000259" key="1">
    <source>
        <dbReference type="PROSITE" id="PS50003"/>
    </source>
</evidence>